<dbReference type="STRING" id="1618659.UV11_C0003G0030"/>
<feature type="transmembrane region" description="Helical" evidence="10">
    <location>
        <begin position="94"/>
        <end position="116"/>
    </location>
</feature>
<dbReference type="InterPro" id="IPR032421">
    <property type="entry name" value="PMT_4TMC"/>
</dbReference>
<dbReference type="InterPro" id="IPR027005">
    <property type="entry name" value="PMT-like"/>
</dbReference>
<feature type="transmembrane region" description="Helical" evidence="10">
    <location>
        <begin position="340"/>
        <end position="358"/>
    </location>
</feature>
<evidence type="ECO:0000313" key="13">
    <source>
        <dbReference type="EMBL" id="KKS48803.1"/>
    </source>
</evidence>
<evidence type="ECO:0000259" key="11">
    <source>
        <dbReference type="Pfam" id="PF02366"/>
    </source>
</evidence>
<proteinExistence type="inferred from homology"/>
<feature type="transmembrane region" description="Helical" evidence="10">
    <location>
        <begin position="186"/>
        <end position="206"/>
    </location>
</feature>
<comment type="function">
    <text evidence="10">Protein O-mannosyltransferase that catalyzes the transfer of a single mannose residue from a polyprenol phospho-mannosyl lipidic donor to the hydroxyl group of selected serine and threonine residues in acceptor proteins.</text>
</comment>
<dbReference type="InterPro" id="IPR003342">
    <property type="entry name" value="ArnT-like_N"/>
</dbReference>
<keyword evidence="8 10" id="KW-0472">Membrane</keyword>
<dbReference type="Pfam" id="PF16192">
    <property type="entry name" value="PMT_4TMC"/>
    <property type="match status" value="1"/>
</dbReference>
<dbReference type="Pfam" id="PF02366">
    <property type="entry name" value="PMT"/>
    <property type="match status" value="1"/>
</dbReference>
<dbReference type="Proteomes" id="UP000034036">
    <property type="component" value="Unassembled WGS sequence"/>
</dbReference>
<accession>A0A0G1CGW0</accession>
<evidence type="ECO:0000256" key="9">
    <source>
        <dbReference type="ARBA" id="ARBA00093617"/>
    </source>
</evidence>
<feature type="transmembrane region" description="Helical" evidence="10">
    <location>
        <begin position="145"/>
        <end position="166"/>
    </location>
</feature>
<feature type="transmembrane region" description="Helical" evidence="10">
    <location>
        <begin position="122"/>
        <end position="138"/>
    </location>
</feature>
<dbReference type="AlphaFoldDB" id="A0A0G1CGW0"/>
<evidence type="ECO:0000256" key="6">
    <source>
        <dbReference type="ARBA" id="ARBA00022692"/>
    </source>
</evidence>
<dbReference type="EMBL" id="LCDF01000003">
    <property type="protein sequence ID" value="KKS48803.1"/>
    <property type="molecule type" value="Genomic_DNA"/>
</dbReference>
<gene>
    <name evidence="13" type="ORF">UV11_C0003G0030</name>
</gene>
<evidence type="ECO:0000256" key="8">
    <source>
        <dbReference type="ARBA" id="ARBA00023136"/>
    </source>
</evidence>
<evidence type="ECO:0000256" key="4">
    <source>
        <dbReference type="ARBA" id="ARBA00022676"/>
    </source>
</evidence>
<feature type="transmembrane region" description="Helical" evidence="10">
    <location>
        <begin position="395"/>
        <end position="416"/>
    </location>
</feature>
<keyword evidence="7 10" id="KW-1133">Transmembrane helix</keyword>
<keyword evidence="5 10" id="KW-0808">Transferase</keyword>
<dbReference type="UniPathway" id="UPA00378"/>
<feature type="transmembrane region" description="Helical" evidence="10">
    <location>
        <begin position="266"/>
        <end position="284"/>
    </location>
</feature>
<evidence type="ECO:0000256" key="2">
    <source>
        <dbReference type="ARBA" id="ARBA00004922"/>
    </source>
</evidence>
<dbReference type="PANTHER" id="PTHR10050">
    <property type="entry name" value="DOLICHYL-PHOSPHATE-MANNOSE--PROTEIN MANNOSYLTRANSFERASE"/>
    <property type="match status" value="1"/>
</dbReference>
<sequence>MRISQPVFDEAHYANFAIRTLNGERYIDVHPPLGRIIFAFLAKTFKSEGDFNEIKYGSDYGNFPFKALRMATIIAGSLLCGIIFLIARKIYSELSLAVLAALLVIFDGFLIIYSRFILPDTYLLVFGFLGILFFLSALRREFKASLFFIFLAGLFFGFSGLIKWSGFGFLGTALFFLAYKKEFFKLAPLLFFAIATYILIFTAFSFTGQGDYSYFSVIAQAVKMTEGHLKLQDHVLASRPYIWPFMQMAFPFWQSEGITISLSPNLVGWVSVVLSIILGFFIFITVNYETLSRRTFWRAQHKILLNFCLMLAPSRCASLSKICAIGKFRNSKFITEKDKFTLMLIGGYLINYVPYFFIPRVLYIYLYMPSLIFGYLLIPRIISFLEKTGYAKPRVIFNTFSVFVVFSYALFVPFIYGI</sequence>
<protein>
    <recommendedName>
        <fullName evidence="9 10">Polyprenol-phosphate-mannose--protein mannosyltransferase</fullName>
        <ecNumber evidence="10">2.4.1.-</ecNumber>
    </recommendedName>
</protein>
<keyword evidence="6 10" id="KW-0812">Transmembrane</keyword>
<dbReference type="GO" id="GO:0005886">
    <property type="term" value="C:plasma membrane"/>
    <property type="evidence" value="ECO:0007669"/>
    <property type="project" value="UniProtKB-SubCell"/>
</dbReference>
<evidence type="ECO:0000256" key="5">
    <source>
        <dbReference type="ARBA" id="ARBA00022679"/>
    </source>
</evidence>
<evidence type="ECO:0000256" key="1">
    <source>
        <dbReference type="ARBA" id="ARBA00004127"/>
    </source>
</evidence>
<organism evidence="13 14">
    <name type="scientific">Candidatus Giovannonibacteria bacterium GW2011_GWF2_42_19</name>
    <dbReference type="NCBI Taxonomy" id="1618659"/>
    <lineage>
        <taxon>Bacteria</taxon>
        <taxon>Candidatus Giovannoniibacteriota</taxon>
    </lineage>
</organism>
<evidence type="ECO:0000313" key="14">
    <source>
        <dbReference type="Proteomes" id="UP000034036"/>
    </source>
</evidence>
<feature type="domain" description="ArnT-like N-terminal" evidence="11">
    <location>
        <begin position="5"/>
        <end position="180"/>
    </location>
</feature>
<comment type="subcellular location">
    <subcellularLocation>
        <location evidence="10">Cell membrane</location>
    </subcellularLocation>
    <subcellularLocation>
        <location evidence="1">Endomembrane system</location>
        <topology evidence="1">Multi-pass membrane protein</topology>
    </subcellularLocation>
</comment>
<comment type="pathway">
    <text evidence="2 10">Protein modification; protein glycosylation.</text>
</comment>
<dbReference type="GO" id="GO:0012505">
    <property type="term" value="C:endomembrane system"/>
    <property type="evidence" value="ECO:0007669"/>
    <property type="project" value="UniProtKB-SubCell"/>
</dbReference>
<reference evidence="13 14" key="1">
    <citation type="journal article" date="2015" name="Nature">
        <title>rRNA introns, odd ribosomes, and small enigmatic genomes across a large radiation of phyla.</title>
        <authorList>
            <person name="Brown C.T."/>
            <person name="Hug L.A."/>
            <person name="Thomas B.C."/>
            <person name="Sharon I."/>
            <person name="Castelle C.J."/>
            <person name="Singh A."/>
            <person name="Wilkins M.J."/>
            <person name="Williams K.H."/>
            <person name="Banfield J.F."/>
        </authorList>
    </citation>
    <scope>NUCLEOTIDE SEQUENCE [LARGE SCALE GENOMIC DNA]</scope>
</reference>
<feature type="transmembrane region" description="Helical" evidence="10">
    <location>
        <begin position="67"/>
        <end position="87"/>
    </location>
</feature>
<evidence type="ECO:0000259" key="12">
    <source>
        <dbReference type="Pfam" id="PF16192"/>
    </source>
</evidence>
<name>A0A0G1CGW0_9BACT</name>
<dbReference type="EC" id="2.4.1.-" evidence="10"/>
<keyword evidence="4 10" id="KW-0328">Glycosyltransferase</keyword>
<feature type="transmembrane region" description="Helical" evidence="10">
    <location>
        <begin position="364"/>
        <end position="383"/>
    </location>
</feature>
<evidence type="ECO:0000256" key="3">
    <source>
        <dbReference type="ARBA" id="ARBA00007222"/>
    </source>
</evidence>
<feature type="domain" description="Protein O-mannosyl-transferase C-terminal four TM" evidence="12">
    <location>
        <begin position="221"/>
        <end position="417"/>
    </location>
</feature>
<comment type="caution">
    <text evidence="13">The sequence shown here is derived from an EMBL/GenBank/DDBJ whole genome shotgun (WGS) entry which is preliminary data.</text>
</comment>
<comment type="similarity">
    <text evidence="3 10">Belongs to the glycosyltransferase 39 family.</text>
</comment>
<evidence type="ECO:0000256" key="7">
    <source>
        <dbReference type="ARBA" id="ARBA00022989"/>
    </source>
</evidence>
<dbReference type="GO" id="GO:0004169">
    <property type="term" value="F:dolichyl-phosphate-mannose-protein mannosyltransferase activity"/>
    <property type="evidence" value="ECO:0007669"/>
    <property type="project" value="UniProtKB-UniRule"/>
</dbReference>
<keyword evidence="10" id="KW-1003">Cell membrane</keyword>
<evidence type="ECO:0000256" key="10">
    <source>
        <dbReference type="RuleBase" id="RU367007"/>
    </source>
</evidence>